<feature type="active site" description="Charge relay system" evidence="8">
    <location>
        <position position="142"/>
    </location>
</feature>
<dbReference type="Pfam" id="PF02225">
    <property type="entry name" value="PA"/>
    <property type="match status" value="1"/>
</dbReference>
<keyword evidence="5" id="KW-0677">Repeat</keyword>
<feature type="transmembrane region" description="Helical" evidence="11">
    <location>
        <begin position="1819"/>
        <end position="1837"/>
    </location>
</feature>
<evidence type="ECO:0000256" key="10">
    <source>
        <dbReference type="SAM" id="Coils"/>
    </source>
</evidence>
<feature type="chain" id="PRO_5045225260" evidence="12">
    <location>
        <begin position="21"/>
        <end position="1842"/>
    </location>
</feature>
<comment type="similarity">
    <text evidence="1 8 9">Belongs to the peptidase S8 family.</text>
</comment>
<dbReference type="CDD" id="cd07475">
    <property type="entry name" value="Peptidases_S8_C5a_Peptidase"/>
    <property type="match status" value="1"/>
</dbReference>
<gene>
    <name evidence="16" type="ORF">HZY85_04410</name>
</gene>
<dbReference type="Proteomes" id="UP000531840">
    <property type="component" value="Unassembled WGS sequence"/>
</dbReference>
<accession>A0ABX2SZD2</accession>
<feature type="domain" description="C5a peptidase/Subtilisin-like protease SBT2-like Fn3-like" evidence="15">
    <location>
        <begin position="624"/>
        <end position="739"/>
    </location>
</feature>
<evidence type="ECO:0000256" key="12">
    <source>
        <dbReference type="SAM" id="SignalP"/>
    </source>
</evidence>
<evidence type="ECO:0000259" key="13">
    <source>
        <dbReference type="Pfam" id="PF00082"/>
    </source>
</evidence>
<dbReference type="InterPro" id="IPR050131">
    <property type="entry name" value="Peptidase_S8_subtilisin-like"/>
</dbReference>
<dbReference type="Pfam" id="PF00082">
    <property type="entry name" value="Peptidase_S8"/>
    <property type="match status" value="1"/>
</dbReference>
<keyword evidence="10" id="KW-0175">Coiled coil</keyword>
<keyword evidence="6 8" id="KW-0378">Hydrolase</keyword>
<evidence type="ECO:0000256" key="2">
    <source>
        <dbReference type="ARBA" id="ARBA00022512"/>
    </source>
</evidence>
<organism evidence="16 17">
    <name type="scientific">Gemelliphila palaticanis</name>
    <dbReference type="NCBI Taxonomy" id="81950"/>
    <lineage>
        <taxon>Bacteria</taxon>
        <taxon>Bacillati</taxon>
        <taxon>Bacillota</taxon>
        <taxon>Bacilli</taxon>
        <taxon>Bacillales</taxon>
        <taxon>Gemellaceae</taxon>
        <taxon>Gemelliphila</taxon>
    </lineage>
</organism>
<keyword evidence="17" id="KW-1185">Reference proteome</keyword>
<evidence type="ECO:0000256" key="7">
    <source>
        <dbReference type="ARBA" id="ARBA00022825"/>
    </source>
</evidence>
<feature type="domain" description="Peptidase S8/S53" evidence="13">
    <location>
        <begin position="133"/>
        <end position="602"/>
    </location>
</feature>
<reference evidence="16 17" key="1">
    <citation type="submission" date="2020-07" db="EMBL/GenBank/DDBJ databases">
        <title>MOT database genomes.</title>
        <authorList>
            <person name="Joseph S."/>
            <person name="Aduse-Opoku J."/>
            <person name="Hashim A."/>
            <person name="Wade W."/>
            <person name="Curtis M."/>
        </authorList>
    </citation>
    <scope>NUCLEOTIDE SEQUENCE [LARGE SCALE GENOMIC DNA]</scope>
    <source>
        <strain evidence="16 17">CIP 106318</strain>
    </source>
</reference>
<feature type="signal peptide" evidence="12">
    <location>
        <begin position="1"/>
        <end position="20"/>
    </location>
</feature>
<dbReference type="InterPro" id="IPR000209">
    <property type="entry name" value="Peptidase_S8/S53_dom"/>
</dbReference>
<proteinExistence type="inferred from homology"/>
<keyword evidence="3 8" id="KW-0645">Protease</keyword>
<keyword evidence="11" id="KW-0812">Transmembrane</keyword>
<protein>
    <submittedName>
        <fullName evidence="16">S8 family serine peptidase</fullName>
    </submittedName>
</protein>
<feature type="coiled-coil region" evidence="10">
    <location>
        <begin position="1576"/>
        <end position="1603"/>
    </location>
</feature>
<keyword evidence="2" id="KW-0134">Cell wall</keyword>
<dbReference type="Gene3D" id="3.50.30.30">
    <property type="match status" value="1"/>
</dbReference>
<evidence type="ECO:0000256" key="11">
    <source>
        <dbReference type="SAM" id="Phobius"/>
    </source>
</evidence>
<dbReference type="RefSeq" id="WP_179941222.1">
    <property type="nucleotide sequence ID" value="NZ_JACBYF010000006.1"/>
</dbReference>
<dbReference type="PANTHER" id="PTHR43806">
    <property type="entry name" value="PEPTIDASE S8"/>
    <property type="match status" value="1"/>
</dbReference>
<evidence type="ECO:0000256" key="8">
    <source>
        <dbReference type="PROSITE-ProRule" id="PRU01240"/>
    </source>
</evidence>
<dbReference type="EMBL" id="JACBYF010000006">
    <property type="protein sequence ID" value="NYS47437.1"/>
    <property type="molecule type" value="Genomic_DNA"/>
</dbReference>
<evidence type="ECO:0000259" key="14">
    <source>
        <dbReference type="Pfam" id="PF02225"/>
    </source>
</evidence>
<dbReference type="SUPFAM" id="SSF52743">
    <property type="entry name" value="Subtilisin-like"/>
    <property type="match status" value="1"/>
</dbReference>
<keyword evidence="11" id="KW-1133">Transmembrane helix</keyword>
<keyword evidence="7 8" id="KW-0720">Serine protease</keyword>
<evidence type="ECO:0000256" key="5">
    <source>
        <dbReference type="ARBA" id="ARBA00022737"/>
    </source>
</evidence>
<evidence type="ECO:0000256" key="1">
    <source>
        <dbReference type="ARBA" id="ARBA00011073"/>
    </source>
</evidence>
<dbReference type="Gene3D" id="2.60.40.1710">
    <property type="entry name" value="Subtilisin-like superfamily"/>
    <property type="match status" value="1"/>
</dbReference>
<dbReference type="InterPro" id="IPR034216">
    <property type="entry name" value="C5a_Peptidase"/>
</dbReference>
<dbReference type="InterPro" id="IPR010435">
    <property type="entry name" value="C5a/SBT2-like_Fn3"/>
</dbReference>
<dbReference type="InterPro" id="IPR015500">
    <property type="entry name" value="Peptidase_S8_subtilisin-rel"/>
</dbReference>
<keyword evidence="11" id="KW-0472">Membrane</keyword>
<dbReference type="Pfam" id="PF06280">
    <property type="entry name" value="fn3_5"/>
    <property type="match status" value="1"/>
</dbReference>
<evidence type="ECO:0000313" key="17">
    <source>
        <dbReference type="Proteomes" id="UP000531840"/>
    </source>
</evidence>
<dbReference type="PROSITE" id="PS00138">
    <property type="entry name" value="SUBTILASE_SER"/>
    <property type="match status" value="1"/>
</dbReference>
<feature type="active site" description="Charge relay system" evidence="8">
    <location>
        <position position="198"/>
    </location>
</feature>
<evidence type="ECO:0000313" key="16">
    <source>
        <dbReference type="EMBL" id="NYS47437.1"/>
    </source>
</evidence>
<evidence type="ECO:0000256" key="9">
    <source>
        <dbReference type="RuleBase" id="RU003355"/>
    </source>
</evidence>
<evidence type="ECO:0000256" key="3">
    <source>
        <dbReference type="ARBA" id="ARBA00022670"/>
    </source>
</evidence>
<dbReference type="PANTHER" id="PTHR43806:SF11">
    <property type="entry name" value="CEREVISIN-RELATED"/>
    <property type="match status" value="1"/>
</dbReference>
<evidence type="ECO:0000256" key="6">
    <source>
        <dbReference type="ARBA" id="ARBA00022801"/>
    </source>
</evidence>
<dbReference type="InterPro" id="IPR036852">
    <property type="entry name" value="Peptidase_S8/S53_dom_sf"/>
</dbReference>
<dbReference type="PRINTS" id="PR00723">
    <property type="entry name" value="SUBTILISIN"/>
</dbReference>
<evidence type="ECO:0000259" key="15">
    <source>
        <dbReference type="Pfam" id="PF06280"/>
    </source>
</evidence>
<dbReference type="PROSITE" id="PS51892">
    <property type="entry name" value="SUBTILASE"/>
    <property type="match status" value="1"/>
</dbReference>
<feature type="domain" description="PA" evidence="14">
    <location>
        <begin position="384"/>
        <end position="466"/>
    </location>
</feature>
<keyword evidence="2" id="KW-0964">Secreted</keyword>
<comment type="caution">
    <text evidence="16">The sequence shown here is derived from an EMBL/GenBank/DDBJ whole genome shotgun (WGS) entry which is preliminary data.</text>
</comment>
<dbReference type="PROSITE" id="PS00136">
    <property type="entry name" value="SUBTILASE_ASP"/>
    <property type="match status" value="1"/>
</dbReference>
<evidence type="ECO:0000256" key="4">
    <source>
        <dbReference type="ARBA" id="ARBA00022729"/>
    </source>
</evidence>
<dbReference type="InterPro" id="IPR003137">
    <property type="entry name" value="PA_domain"/>
</dbReference>
<dbReference type="Gene3D" id="3.40.50.200">
    <property type="entry name" value="Peptidase S8/S53 domain"/>
    <property type="match status" value="1"/>
</dbReference>
<dbReference type="InterPro" id="IPR023827">
    <property type="entry name" value="Peptidase_S8_Asp-AS"/>
</dbReference>
<dbReference type="InterPro" id="IPR023828">
    <property type="entry name" value="Peptidase_S8_Ser-AS"/>
</dbReference>
<keyword evidence="4 12" id="KW-0732">Signal</keyword>
<name>A0ABX2SZD2_9BACL</name>
<feature type="active site" description="Charge relay system" evidence="8">
    <location>
        <position position="538"/>
    </location>
</feature>
<sequence>MKKKIIFGLMSSALISSVAALSPVQIANGENLKNNNVTNIATTKERLIIQFDEENRESIKEKLKNIPNTIVKYEYSELLTGISLETDSSNIKAITDIPGVKLVEKSRKIKPKMYTAKELSKVIQSSPKYKFDGRGMVIALIDSGLDTKHKDMRLDAGVEPKIKSIKESIHGTYTEKIPYGFNYVEGNDELMDLTDKPHGMHLAGILAGNATDEEIENKTGIDGVAPNAQLLAYKIFSDNPKKFTAETEDSAYAAMEDAVKRGADVISLSVGYYDSGLPGNAYYKIAERAAQKGIVITAAIGNAGTSSSTTSYDLKANNAFNMIDTATTVGVAATPSVIGVGSVRNTNLVQYQFNIDDLKLGYYPMGISKVTSADYNFEYLESNKKEYIKEKDLTGKVAVIKRDGADVRELVRNLKVQGAIGIILINSNRTINRDYYNTHIEFVFDKDLFNFSNIWGVTMSGEDGDKLINKIKSNKNKMTLKNDNLIVSREIIKIPEISGFSSWGPTVNLELKPEIVAPGEDIYSTLNGSTYGTMSGTSMASPFVAGSSTLLLPKVNSMTIPEGMTKVGLLKLFLMNTAMPVMDRIDDKGNKLENSPRQQGAGMMQLQNALDSDVIIYHNNKGGVELKEIDKKETFEITLQNLGKEVRSFNISSGKVLTSTNISVTKQNAEGTEVVKEVHSAELDNSSISLSANSISLNPGEVKKITVQLDAGVAQDQFAEGYIYFKSTDKNHPDLSIPYFGFVGDWSKEKIVDSPAWENDSNTRITSVVSTYKYSNGEKYIELGRANPKDPNSAVNPDDIAISANGSNSIIGSANLRFAILRDIVGYEIDVVDSPKEDANIIKRIDKGSILTRYRHIDFFEDETYKSSVLTPKELHNWNGTIYDPLTGDTKQAEDGQYYFRIKVKNKENGKYQYTYLPIKIDSIKPEFKNINKEKLKTEKEITFTASDNNKVWDVVATLDGKSVEVEKISTENGLSTYKIKNVELTENGANELNLEIIDIAGNTINHKEILEPYNIKFENIDELDKNKKEYSKFKATLTNNVNSVEVYLDNSLLESTKENNKLEFSINDIKDGEHTLKVVLKDSKNKEIETKTYKFVRDTTEPTVTYDVKYDESNPKLVKLEENGRFTIKGNVKDNISKNENLKIVYYAPEALTDNILKIYKKQTIKPDKDGNFELTLFKSDYPTAVFIDVIDEKGNKYNKKKFNTVEEGFDDQDTEEVDNTVLLHNTGLNSPVYFGSESLERPDFEEKDGKYIFTFKLQSDEEGYSVSINDGEKKSFLENEDGDIDFIEYPVELKEEFNIVDLKIYNQSGKLIRSNKYHIYFDNHEPVLELDNLIEESSEKDIAGVILASKEGKLTISGSAEDNGIYWGLNINGNLVERGGIWREYGNNKKSFSYTLNNLKDNDIVSLRLTDRFGNEVKHAYKVKIDDSTPNILIKDNSLEDGKTYNKGIVPKIEVTDKQPKNLKVEYLLNGEPYKLGTPINNVGKNTLEIKAINNSSNEAVKKISFNILSDLTATLKKSIFTNEELMKISDFVTVEEGINIDDVKVEDTSNNLEKNVIVKISNALKQSKTIEFKVQVEEMKEKIEDEIQSSDKNILSYKNDLFEAILTLKEKESSNYKLNINEVKNLDNMLAKYKGVSANAFELTLTENGIPVDNVDLAKFNLKNLTRESLLEVYKLNNQGQLEQLNISVVGDIIDLENNKFNKLILVFKNNKIINDKPIEGKVIEGIEILEEETPRKEKNINNDNGNSINNINNGNTINNIEELDTNKSSKEKEIPQENIILDKQESNNKLKTFTTNTNNNNSKNSILSSTGINKTNTTIIGLTILAFSTLLFVKRKNK</sequence>